<name>A0A9P4I0G4_9PEZI</name>
<dbReference type="SUPFAM" id="SSF47396">
    <property type="entry name" value="Transcription factor IIA (TFIIA), alpha-helical domain"/>
    <property type="match status" value="1"/>
</dbReference>
<comment type="subcellular location">
    <subcellularLocation>
        <location evidence="1">Nucleus</location>
    </subcellularLocation>
</comment>
<comment type="caution">
    <text evidence="6">The sequence shown here is derived from an EMBL/GenBank/DDBJ whole genome shotgun (WGS) entry which is preliminary data.</text>
</comment>
<dbReference type="EMBL" id="ML978712">
    <property type="protein sequence ID" value="KAF2091248.1"/>
    <property type="molecule type" value="Genomic_DNA"/>
</dbReference>
<dbReference type="InterPro" id="IPR009088">
    <property type="entry name" value="TFIIA_b-brl"/>
</dbReference>
<dbReference type="CDD" id="cd07976">
    <property type="entry name" value="TFIIA_alpha_beta_like"/>
    <property type="match status" value="1"/>
</dbReference>
<feature type="region of interest" description="Disordered" evidence="5">
    <location>
        <begin position="157"/>
        <end position="209"/>
    </location>
</feature>
<feature type="region of interest" description="Disordered" evidence="5">
    <location>
        <begin position="283"/>
        <end position="339"/>
    </location>
</feature>
<evidence type="ECO:0000256" key="2">
    <source>
        <dbReference type="ARBA" id="ARBA00010059"/>
    </source>
</evidence>
<proteinExistence type="inferred from homology"/>
<dbReference type="SMART" id="SM01371">
    <property type="entry name" value="TFIIA"/>
    <property type="match status" value="1"/>
</dbReference>
<keyword evidence="4" id="KW-0539">Nucleus</keyword>
<reference evidence="6" key="1">
    <citation type="journal article" date="2020" name="Stud. Mycol.">
        <title>101 Dothideomycetes genomes: a test case for predicting lifestyles and emergence of pathogens.</title>
        <authorList>
            <person name="Haridas S."/>
            <person name="Albert R."/>
            <person name="Binder M."/>
            <person name="Bloem J."/>
            <person name="Labutti K."/>
            <person name="Salamov A."/>
            <person name="Andreopoulos B."/>
            <person name="Baker S."/>
            <person name="Barry K."/>
            <person name="Bills G."/>
            <person name="Bluhm B."/>
            <person name="Cannon C."/>
            <person name="Castanera R."/>
            <person name="Culley D."/>
            <person name="Daum C."/>
            <person name="Ezra D."/>
            <person name="Gonzalez J."/>
            <person name="Henrissat B."/>
            <person name="Kuo A."/>
            <person name="Liang C."/>
            <person name="Lipzen A."/>
            <person name="Lutzoni F."/>
            <person name="Magnuson J."/>
            <person name="Mondo S."/>
            <person name="Nolan M."/>
            <person name="Ohm R."/>
            <person name="Pangilinan J."/>
            <person name="Park H.-J."/>
            <person name="Ramirez L."/>
            <person name="Alfaro M."/>
            <person name="Sun H."/>
            <person name="Tritt A."/>
            <person name="Yoshinaga Y."/>
            <person name="Zwiers L.-H."/>
            <person name="Turgeon B."/>
            <person name="Goodwin S."/>
            <person name="Spatafora J."/>
            <person name="Crous P."/>
            <person name="Grigoriev I."/>
        </authorList>
    </citation>
    <scope>NUCLEOTIDE SEQUENCE</scope>
    <source>
        <strain evidence="6">CBS 121410</strain>
    </source>
</reference>
<dbReference type="Gene3D" id="1.10.287.100">
    <property type="match status" value="1"/>
</dbReference>
<feature type="compositionally biased region" description="Acidic residues" evidence="5">
    <location>
        <begin position="299"/>
        <end position="335"/>
    </location>
</feature>
<dbReference type="FunFam" id="2.30.18.10:FF:000006">
    <property type="entry name" value="Transcription factor TFIIA complex subunit Toa1"/>
    <property type="match status" value="1"/>
</dbReference>
<organism evidence="6 7">
    <name type="scientific">Saccharata proteae CBS 121410</name>
    <dbReference type="NCBI Taxonomy" id="1314787"/>
    <lineage>
        <taxon>Eukaryota</taxon>
        <taxon>Fungi</taxon>
        <taxon>Dikarya</taxon>
        <taxon>Ascomycota</taxon>
        <taxon>Pezizomycotina</taxon>
        <taxon>Dothideomycetes</taxon>
        <taxon>Dothideomycetes incertae sedis</taxon>
        <taxon>Botryosphaeriales</taxon>
        <taxon>Saccharataceae</taxon>
        <taxon>Saccharata</taxon>
    </lineage>
</organism>
<dbReference type="Gene3D" id="2.30.18.10">
    <property type="entry name" value="Transcription factor IIA (TFIIA), beta-barrel domain"/>
    <property type="match status" value="1"/>
</dbReference>
<evidence type="ECO:0000256" key="5">
    <source>
        <dbReference type="SAM" id="MobiDB-lite"/>
    </source>
</evidence>
<dbReference type="GO" id="GO:0005672">
    <property type="term" value="C:transcription factor TFIIA complex"/>
    <property type="evidence" value="ECO:0007669"/>
    <property type="project" value="InterPro"/>
</dbReference>
<dbReference type="Pfam" id="PF03153">
    <property type="entry name" value="TFIIA"/>
    <property type="match status" value="1"/>
</dbReference>
<feature type="compositionally biased region" description="Polar residues" evidence="5">
    <location>
        <begin position="79"/>
        <end position="94"/>
    </location>
</feature>
<sequence>MSNAVTGQTYAQIIDRVVVASQNDFEESGVDQQTLQELKEIWQKKLSGLHVAQMPWDPAPPPPQISNPPTVPSNDAKPMQSSQMPVSTGPPSQAYNNPRVKAEAGFQQPMQYPMNGYNGSPMNGSIHRAAHLIHEGFGEQGQASINAAYRQQNNNVALPGQQRPPINLQMPANRQQQQQQAAQQRAQPPPHASSVHAAQTDGAADSAEDEWKALVAARRAQVDDGPGGRVAMDGMLRAAFEAKANIIESGLMMPFNELPAVKNRKKNSKHLRAQMHSSANPFLSASTSAHAPHIPQLDGELDDEDEKVEHDDEAINSDLDDPEDDLAPSGDDEGPQGDTMICTYDKVQRVKNKWKCTLKDGVLSTGGRDYLFHKATGEFEW</sequence>
<feature type="region of interest" description="Disordered" evidence="5">
    <location>
        <begin position="52"/>
        <end position="94"/>
    </location>
</feature>
<comment type="similarity">
    <text evidence="2">Belongs to the TFIIA subunit 1 family.</text>
</comment>
<dbReference type="PANTHER" id="PTHR12694">
    <property type="entry name" value="TRANSCRIPTION INITIATION FACTOR IIA SUBUNIT 1"/>
    <property type="match status" value="1"/>
</dbReference>
<feature type="compositionally biased region" description="Low complexity" evidence="5">
    <location>
        <begin position="169"/>
        <end position="186"/>
    </location>
</feature>
<keyword evidence="3" id="KW-0804">Transcription</keyword>
<dbReference type="OrthoDB" id="6275927at2759"/>
<feature type="compositionally biased region" description="Pro residues" evidence="5">
    <location>
        <begin position="57"/>
        <end position="71"/>
    </location>
</feature>
<dbReference type="InterPro" id="IPR004855">
    <property type="entry name" value="TFIIA_asu/bsu"/>
</dbReference>
<evidence type="ECO:0000256" key="4">
    <source>
        <dbReference type="ARBA" id="ARBA00023242"/>
    </source>
</evidence>
<evidence type="ECO:0000256" key="3">
    <source>
        <dbReference type="ARBA" id="ARBA00023163"/>
    </source>
</evidence>
<evidence type="ECO:0000256" key="1">
    <source>
        <dbReference type="ARBA" id="ARBA00004123"/>
    </source>
</evidence>
<protein>
    <submittedName>
        <fullName evidence="6">Transcription factor IIA, alpha/beta subunit</fullName>
    </submittedName>
</protein>
<dbReference type="AlphaFoldDB" id="A0A9P4I0G4"/>
<keyword evidence="7" id="KW-1185">Reference proteome</keyword>
<accession>A0A9P4I0G4</accession>
<dbReference type="SUPFAM" id="SSF50784">
    <property type="entry name" value="Transcription factor IIA (TFIIA), beta-barrel domain"/>
    <property type="match status" value="1"/>
</dbReference>
<dbReference type="PANTHER" id="PTHR12694:SF8">
    <property type="entry name" value="TRANSCRIPTION INITIATION FACTOR IIA SUBUNIT 1"/>
    <property type="match status" value="1"/>
</dbReference>
<dbReference type="Proteomes" id="UP000799776">
    <property type="component" value="Unassembled WGS sequence"/>
</dbReference>
<evidence type="ECO:0000313" key="7">
    <source>
        <dbReference type="Proteomes" id="UP000799776"/>
    </source>
</evidence>
<gene>
    <name evidence="6" type="ORF">K490DRAFT_62568</name>
</gene>
<evidence type="ECO:0000313" key="6">
    <source>
        <dbReference type="EMBL" id="KAF2091248.1"/>
    </source>
</evidence>
<dbReference type="GO" id="GO:0006367">
    <property type="term" value="P:transcription initiation at RNA polymerase II promoter"/>
    <property type="evidence" value="ECO:0007669"/>
    <property type="project" value="InterPro"/>
</dbReference>